<proteinExistence type="predicted"/>
<name>A0A7J5XSS8_DISMA</name>
<dbReference type="EMBL" id="JAAKFY010000021">
    <property type="protein sequence ID" value="KAF3839931.1"/>
    <property type="molecule type" value="Genomic_DNA"/>
</dbReference>
<comment type="caution">
    <text evidence="1">The sequence shown here is derived from an EMBL/GenBank/DDBJ whole genome shotgun (WGS) entry which is preliminary data.</text>
</comment>
<keyword evidence="2" id="KW-1185">Reference proteome</keyword>
<accession>A0A7J5XSS8</accession>
<sequence length="67" mass="7662">MFKGNQHSYCFDIGKLLIIAESMLQNGDVLRGLKTMMDLLTATPFYLINSTDDNGRNGSYYEDEDEF</sequence>
<organism evidence="1 2">
    <name type="scientific">Dissostichus mawsoni</name>
    <name type="common">Antarctic cod</name>
    <dbReference type="NCBI Taxonomy" id="36200"/>
    <lineage>
        <taxon>Eukaryota</taxon>
        <taxon>Metazoa</taxon>
        <taxon>Chordata</taxon>
        <taxon>Craniata</taxon>
        <taxon>Vertebrata</taxon>
        <taxon>Euteleostomi</taxon>
        <taxon>Actinopterygii</taxon>
        <taxon>Neopterygii</taxon>
        <taxon>Teleostei</taxon>
        <taxon>Neoteleostei</taxon>
        <taxon>Acanthomorphata</taxon>
        <taxon>Eupercaria</taxon>
        <taxon>Perciformes</taxon>
        <taxon>Notothenioidei</taxon>
        <taxon>Nototheniidae</taxon>
        <taxon>Dissostichus</taxon>
    </lineage>
</organism>
<dbReference type="OrthoDB" id="10495606at2759"/>
<dbReference type="Proteomes" id="UP000518266">
    <property type="component" value="Unassembled WGS sequence"/>
</dbReference>
<protein>
    <submittedName>
        <fullName evidence="1">Uncharacterized protein</fullName>
    </submittedName>
</protein>
<dbReference type="AlphaFoldDB" id="A0A7J5XSS8"/>
<gene>
    <name evidence="1" type="ORF">F7725_018648</name>
</gene>
<evidence type="ECO:0000313" key="1">
    <source>
        <dbReference type="EMBL" id="KAF3839931.1"/>
    </source>
</evidence>
<reference evidence="1 2" key="1">
    <citation type="submission" date="2020-03" db="EMBL/GenBank/DDBJ databases">
        <title>Dissostichus mawsoni Genome sequencing and assembly.</title>
        <authorList>
            <person name="Park H."/>
        </authorList>
    </citation>
    <scope>NUCLEOTIDE SEQUENCE [LARGE SCALE GENOMIC DNA]</scope>
    <source>
        <strain evidence="1">DM0001</strain>
        <tissue evidence="1">Muscle</tissue>
    </source>
</reference>
<evidence type="ECO:0000313" key="2">
    <source>
        <dbReference type="Proteomes" id="UP000518266"/>
    </source>
</evidence>